<feature type="chain" id="PRO_5045282152" evidence="1">
    <location>
        <begin position="22"/>
        <end position="374"/>
    </location>
</feature>
<organism evidence="2 3">
    <name type="scientific">Gordonia hankookensis</name>
    <dbReference type="NCBI Taxonomy" id="589403"/>
    <lineage>
        <taxon>Bacteria</taxon>
        <taxon>Bacillati</taxon>
        <taxon>Actinomycetota</taxon>
        <taxon>Actinomycetes</taxon>
        <taxon>Mycobacteriales</taxon>
        <taxon>Gordoniaceae</taxon>
        <taxon>Gordonia</taxon>
    </lineage>
</organism>
<dbReference type="InterPro" id="IPR017853">
    <property type="entry name" value="GH"/>
</dbReference>
<dbReference type="SUPFAM" id="SSF51445">
    <property type="entry name" value="(Trans)glycosidases"/>
    <property type="match status" value="1"/>
</dbReference>
<name>A0ABR7W8H4_9ACTN</name>
<dbReference type="PROSITE" id="PS51257">
    <property type="entry name" value="PROKAR_LIPOPROTEIN"/>
    <property type="match status" value="1"/>
</dbReference>
<dbReference type="EMBL" id="JACWMS010000001">
    <property type="protein sequence ID" value="MBD1319117.1"/>
    <property type="molecule type" value="Genomic_DNA"/>
</dbReference>
<evidence type="ECO:0000313" key="2">
    <source>
        <dbReference type="EMBL" id="MBD1319117.1"/>
    </source>
</evidence>
<evidence type="ECO:0000256" key="1">
    <source>
        <dbReference type="SAM" id="SignalP"/>
    </source>
</evidence>
<keyword evidence="1" id="KW-0732">Signal</keyword>
<comment type="caution">
    <text evidence="2">The sequence shown here is derived from an EMBL/GenBank/DDBJ whole genome shotgun (WGS) entry which is preliminary data.</text>
</comment>
<feature type="signal peptide" evidence="1">
    <location>
        <begin position="1"/>
        <end position="21"/>
    </location>
</feature>
<dbReference type="Gene3D" id="3.20.20.80">
    <property type="entry name" value="Glycosidases"/>
    <property type="match status" value="1"/>
</dbReference>
<sequence length="374" mass="39928">MHRLRTVASLCVILVAASVVATGCSPSTPEPSGESPAHHVLSGRVSTTPTGLLLDGHDWWPSGFNAYQLGTDWSVNKGCGAEVDLDDYFGALPPHALTRISFFSMFVVDKTTGSVDFGPLDAVLAAAERHDQLILPVLTGSTGICEDDQFKDRSWYIDGWLTRKSLGGMTFADWITAAVTRWKDERAVAGWELVGEPETSVCGTSGCDWQARRCPDGGAAVLKSFFDDAGERLRSIDPGRPIFAGLIGGDQCGTEGTDYADVGSSPQIDVLDFHDYGGGPTDYGPAGSDLPTRIRQAHSLGKPIMVNEIGIKAGSCLPIAARADRFRDKLSEQRSAGTAGGLLWAFVPDPRPDQCTYDIGPDDPVWTVVDGAVH</sequence>
<accession>A0ABR7W8H4</accession>
<evidence type="ECO:0000313" key="3">
    <source>
        <dbReference type="Proteomes" id="UP000602395"/>
    </source>
</evidence>
<proteinExistence type="predicted"/>
<gene>
    <name evidence="2" type="ORF">IDF66_05935</name>
</gene>
<dbReference type="RefSeq" id="WP_190266026.1">
    <property type="nucleotide sequence ID" value="NZ_BAABAD010000003.1"/>
</dbReference>
<reference evidence="2 3" key="1">
    <citation type="submission" date="2020-09" db="EMBL/GenBank/DDBJ databases">
        <title>Novel species in genus Gordonia.</title>
        <authorList>
            <person name="Zhang G."/>
        </authorList>
    </citation>
    <scope>NUCLEOTIDE SEQUENCE [LARGE SCALE GENOMIC DNA]</scope>
    <source>
        <strain evidence="2 3">ON-33</strain>
    </source>
</reference>
<protein>
    <submittedName>
        <fullName evidence="2">Beta-mannosidase</fullName>
    </submittedName>
</protein>
<keyword evidence="3" id="KW-1185">Reference proteome</keyword>
<dbReference type="Proteomes" id="UP000602395">
    <property type="component" value="Unassembled WGS sequence"/>
</dbReference>